<proteinExistence type="predicted"/>
<dbReference type="Proteomes" id="UP000094622">
    <property type="component" value="Unassembled WGS sequence"/>
</dbReference>
<dbReference type="AlphaFoldDB" id="A0A1E3H3M4"/>
<reference evidence="2 3" key="1">
    <citation type="submission" date="2016-07" db="EMBL/GenBank/DDBJ databases">
        <title>Draft Genome Sequence of Methylobrevis pamukkalensis PK2.</title>
        <authorList>
            <person name="Vasilenko O.V."/>
            <person name="Doronina N.V."/>
            <person name="Shmareva M.N."/>
            <person name="Tarlachkov S.V."/>
            <person name="Mustakhimov I."/>
            <person name="Trotsenko Y.A."/>
        </authorList>
    </citation>
    <scope>NUCLEOTIDE SEQUENCE [LARGE SCALE GENOMIC DNA]</scope>
    <source>
        <strain evidence="2 3">PK2</strain>
    </source>
</reference>
<accession>A0A1E3H3M4</accession>
<feature type="chain" id="PRO_5009128934" evidence="1">
    <location>
        <begin position="23"/>
        <end position="234"/>
    </location>
</feature>
<dbReference type="OrthoDB" id="9809589at2"/>
<evidence type="ECO:0000313" key="2">
    <source>
        <dbReference type="EMBL" id="ODN70947.1"/>
    </source>
</evidence>
<dbReference type="EMBL" id="MCRJ01000034">
    <property type="protein sequence ID" value="ODN70947.1"/>
    <property type="molecule type" value="Genomic_DNA"/>
</dbReference>
<comment type="caution">
    <text evidence="2">The sequence shown here is derived from an EMBL/GenBank/DDBJ whole genome shotgun (WGS) entry which is preliminary data.</text>
</comment>
<gene>
    <name evidence="2" type="ORF">A6302_01719</name>
</gene>
<keyword evidence="3" id="KW-1185">Reference proteome</keyword>
<evidence type="ECO:0000313" key="3">
    <source>
        <dbReference type="Proteomes" id="UP000094622"/>
    </source>
</evidence>
<dbReference type="RefSeq" id="WP_069306543.1">
    <property type="nucleotide sequence ID" value="NZ_MCRJ01000034.1"/>
</dbReference>
<keyword evidence="1" id="KW-0732">Signal</keyword>
<sequence>MTLRYPVWLAILAIGAVLPAHAATEVPTQRIIVPPINAAPPVGEELEERPSLPPGGFNPLDRSPVEAEAVDPAAPLPEVHYGHAGLPEPVARMRAAILAAALTGDTEALRPVIESSKTAPKLAGQEAEDKIDTLKAESGDEDGIEILAILVDVLEAGWIVQDAGTPQETYVWPYFSAYPPSRLTTKQMVEVYRVMTAGDFAEIAATGSYTFYKVEITADGAWKTFAMPEFSVPE</sequence>
<evidence type="ECO:0000256" key="1">
    <source>
        <dbReference type="SAM" id="SignalP"/>
    </source>
</evidence>
<organism evidence="2 3">
    <name type="scientific">Methylobrevis pamukkalensis</name>
    <dbReference type="NCBI Taxonomy" id="1439726"/>
    <lineage>
        <taxon>Bacteria</taxon>
        <taxon>Pseudomonadati</taxon>
        <taxon>Pseudomonadota</taxon>
        <taxon>Alphaproteobacteria</taxon>
        <taxon>Hyphomicrobiales</taxon>
        <taxon>Pleomorphomonadaceae</taxon>
        <taxon>Methylobrevis</taxon>
    </lineage>
</organism>
<protein>
    <submittedName>
        <fullName evidence="2">Uncharacterized protein</fullName>
    </submittedName>
</protein>
<name>A0A1E3H3M4_9HYPH</name>
<feature type="signal peptide" evidence="1">
    <location>
        <begin position="1"/>
        <end position="22"/>
    </location>
</feature>